<dbReference type="Pfam" id="PF06580">
    <property type="entry name" value="His_kinase"/>
    <property type="match status" value="1"/>
</dbReference>
<keyword evidence="1" id="KW-1133">Transmembrane helix</keyword>
<keyword evidence="1" id="KW-0812">Transmembrane</keyword>
<comment type="caution">
    <text evidence="4">The sequence shown here is derived from an EMBL/GenBank/DDBJ whole genome shotgun (WGS) entry which is preliminary data.</text>
</comment>
<evidence type="ECO:0000259" key="2">
    <source>
        <dbReference type="Pfam" id="PF02518"/>
    </source>
</evidence>
<evidence type="ECO:0000256" key="1">
    <source>
        <dbReference type="SAM" id="Phobius"/>
    </source>
</evidence>
<proteinExistence type="predicted"/>
<reference evidence="4" key="1">
    <citation type="submission" date="2020-10" db="EMBL/GenBank/DDBJ databases">
        <authorList>
            <person name="Gilroy R."/>
        </authorList>
    </citation>
    <scope>NUCLEOTIDE SEQUENCE</scope>
    <source>
        <strain evidence="4">CHK190-19873</strain>
    </source>
</reference>
<dbReference type="Gene3D" id="3.30.565.10">
    <property type="entry name" value="Histidine kinase-like ATPase, C-terminal domain"/>
    <property type="match status" value="1"/>
</dbReference>
<keyword evidence="4" id="KW-0808">Transferase</keyword>
<dbReference type="GO" id="GO:0016020">
    <property type="term" value="C:membrane"/>
    <property type="evidence" value="ECO:0007669"/>
    <property type="project" value="InterPro"/>
</dbReference>
<reference evidence="4" key="2">
    <citation type="journal article" date="2021" name="PeerJ">
        <title>Extensive microbial diversity within the chicken gut microbiome revealed by metagenomics and culture.</title>
        <authorList>
            <person name="Gilroy R."/>
            <person name="Ravi A."/>
            <person name="Getino M."/>
            <person name="Pursley I."/>
            <person name="Horton D.L."/>
            <person name="Alikhan N.F."/>
            <person name="Baker D."/>
            <person name="Gharbi K."/>
            <person name="Hall N."/>
            <person name="Watson M."/>
            <person name="Adriaenssens E.M."/>
            <person name="Foster-Nyarko E."/>
            <person name="Jarju S."/>
            <person name="Secka A."/>
            <person name="Antonio M."/>
            <person name="Oren A."/>
            <person name="Chaudhuri R.R."/>
            <person name="La Ragione R."/>
            <person name="Hildebrand F."/>
            <person name="Pallen M.J."/>
        </authorList>
    </citation>
    <scope>NUCLEOTIDE SEQUENCE</scope>
    <source>
        <strain evidence="4">CHK190-19873</strain>
    </source>
</reference>
<dbReference type="InterPro" id="IPR003594">
    <property type="entry name" value="HATPase_dom"/>
</dbReference>
<dbReference type="PANTHER" id="PTHR34220:SF7">
    <property type="entry name" value="SENSOR HISTIDINE KINASE YPDA"/>
    <property type="match status" value="1"/>
</dbReference>
<dbReference type="Proteomes" id="UP000823935">
    <property type="component" value="Unassembled WGS sequence"/>
</dbReference>
<dbReference type="AlphaFoldDB" id="A0A9D1JLA4"/>
<dbReference type="InterPro" id="IPR010559">
    <property type="entry name" value="Sig_transdc_His_kin_internal"/>
</dbReference>
<name>A0A9D1JLA4_9FIRM</name>
<feature type="domain" description="Signal transduction histidine kinase internal region" evidence="3">
    <location>
        <begin position="360"/>
        <end position="437"/>
    </location>
</feature>
<dbReference type="EMBL" id="DVIQ01000073">
    <property type="protein sequence ID" value="HIS32194.1"/>
    <property type="molecule type" value="Genomic_DNA"/>
</dbReference>
<dbReference type="InterPro" id="IPR036890">
    <property type="entry name" value="HATPase_C_sf"/>
</dbReference>
<dbReference type="InterPro" id="IPR050640">
    <property type="entry name" value="Bact_2-comp_sensor_kinase"/>
</dbReference>
<evidence type="ECO:0000313" key="5">
    <source>
        <dbReference type="Proteomes" id="UP000823935"/>
    </source>
</evidence>
<dbReference type="SUPFAM" id="SSF55874">
    <property type="entry name" value="ATPase domain of HSP90 chaperone/DNA topoisomerase II/histidine kinase"/>
    <property type="match status" value="1"/>
</dbReference>
<dbReference type="PANTHER" id="PTHR34220">
    <property type="entry name" value="SENSOR HISTIDINE KINASE YPDA"/>
    <property type="match status" value="1"/>
</dbReference>
<accession>A0A9D1JLA4</accession>
<dbReference type="GO" id="GO:0000155">
    <property type="term" value="F:phosphorelay sensor kinase activity"/>
    <property type="evidence" value="ECO:0007669"/>
    <property type="project" value="InterPro"/>
</dbReference>
<evidence type="ECO:0000313" key="4">
    <source>
        <dbReference type="EMBL" id="HIS32194.1"/>
    </source>
</evidence>
<dbReference type="Pfam" id="PF02518">
    <property type="entry name" value="HATPase_c"/>
    <property type="match status" value="1"/>
</dbReference>
<gene>
    <name evidence="4" type="ORF">IAB44_11730</name>
</gene>
<protein>
    <submittedName>
        <fullName evidence="4">Histidine kinase</fullName>
    </submittedName>
</protein>
<keyword evidence="4" id="KW-0418">Kinase</keyword>
<sequence>MVFFVSCIVLVTVYTCLRYIRLYTSVLQNNLSLYSIQVSNSIDEVYNTCHSIAYSLSYNGLVQSYLTAETPLEKYEEYSQAYSQMTGMMELSSYIKDIALISAYGNTIAVYGAQEAYADYLGGAPLSGSSLTSLGRVTVNQTDCQLLAMTIYQLDELQSKEIGTLFLAVDVDSFFLEKPDASAEYIPEYVLADSRGVILYGDSRYQPVVNADTEEESFELTVDGIRYLIHQYDFHSANCRLYVLIDQDLFASQGNRIASLQLCCMGILLAIFFGILVLSYRPLINSLQKLTSFMLDITNGKQQNYKEGIRIEQGAVGSTEVRDITNAFNSMLQHTYELNHTIFENYTHMYEMDLNNKKTEIAFLRSQINPHFLYNTLTMICGMASAGMTAEIIDTTNALSSIFRYSIKGAEMVTLEEEMAIVHSYLMIQSYRFEDRFTITYKLAEDTLKCMIPRMVIQPIVENAIVHGLEPSLKPGTLEIGSGRNPEKGYLSIWIFDTGIGMSQERLSQIRNAILQPVHRAENTIMDSYKSMDSAQHDSIGLLNVNTRMVLYFGEEYTIVLDSEEGVGTNVQLRIPYRTSEQEETEDVSGNYCG</sequence>
<evidence type="ECO:0000259" key="3">
    <source>
        <dbReference type="Pfam" id="PF06580"/>
    </source>
</evidence>
<feature type="domain" description="Histidine kinase/HSP90-like ATPase" evidence="2">
    <location>
        <begin position="454"/>
        <end position="578"/>
    </location>
</feature>
<feature type="transmembrane region" description="Helical" evidence="1">
    <location>
        <begin position="258"/>
        <end position="280"/>
    </location>
</feature>
<organism evidence="4 5">
    <name type="scientific">Candidatus Limivivens intestinipullorum</name>
    <dbReference type="NCBI Taxonomy" id="2840858"/>
    <lineage>
        <taxon>Bacteria</taxon>
        <taxon>Bacillati</taxon>
        <taxon>Bacillota</taxon>
        <taxon>Clostridia</taxon>
        <taxon>Lachnospirales</taxon>
        <taxon>Lachnospiraceae</taxon>
        <taxon>Lachnospiraceae incertae sedis</taxon>
        <taxon>Candidatus Limivivens</taxon>
    </lineage>
</organism>
<keyword evidence="1" id="KW-0472">Membrane</keyword>